<feature type="domain" description="NAD(P)-binding" evidence="3">
    <location>
        <begin position="11"/>
        <end position="163"/>
    </location>
</feature>
<sequence length="239" mass="26909">MSTRKNALILGATGAVGKTLLKDLLNCEYFKSITSTGRREFAYDDPNKESLIQKVVDFEKLDEHKDAFVGYDTVFCTLGTTKAQAGSEENFVKIDKDYVLNSAKLVKEQNPNREIHYLYCSSKGANANSPFLYLKTKGEIENGLKEIGFKKLSIFRPGSLRINEQRDQGRRRLEEISLKIISVVEMVVPKKISVHVDIVGKAMKRVATNEANVEVNKTTLENGTVFEIYEHMQIHEIGG</sequence>
<protein>
    <submittedName>
        <fullName evidence="4">4925_t:CDS:1</fullName>
    </submittedName>
</protein>
<dbReference type="Gene3D" id="3.40.50.720">
    <property type="entry name" value="NAD(P)-binding Rossmann-like Domain"/>
    <property type="match status" value="1"/>
</dbReference>
<evidence type="ECO:0000256" key="2">
    <source>
        <dbReference type="ARBA" id="ARBA00006617"/>
    </source>
</evidence>
<dbReference type="PANTHER" id="PTHR14097:SF7">
    <property type="entry name" value="OXIDOREDUCTASE HTATIP2"/>
    <property type="match status" value="1"/>
</dbReference>
<organism evidence="4 5">
    <name type="scientific">Funneliformis geosporum</name>
    <dbReference type="NCBI Taxonomy" id="1117311"/>
    <lineage>
        <taxon>Eukaryota</taxon>
        <taxon>Fungi</taxon>
        <taxon>Fungi incertae sedis</taxon>
        <taxon>Mucoromycota</taxon>
        <taxon>Glomeromycotina</taxon>
        <taxon>Glomeromycetes</taxon>
        <taxon>Glomerales</taxon>
        <taxon>Glomeraceae</taxon>
        <taxon>Funneliformis</taxon>
    </lineage>
</organism>
<dbReference type="EMBL" id="CAMKVN010000086">
    <property type="protein sequence ID" value="CAI2163365.1"/>
    <property type="molecule type" value="Genomic_DNA"/>
</dbReference>
<dbReference type="GO" id="GO:0051170">
    <property type="term" value="P:import into nucleus"/>
    <property type="evidence" value="ECO:0007669"/>
    <property type="project" value="TreeGrafter"/>
</dbReference>
<dbReference type="Proteomes" id="UP001153678">
    <property type="component" value="Unassembled WGS sequence"/>
</dbReference>
<reference evidence="4" key="1">
    <citation type="submission" date="2022-08" db="EMBL/GenBank/DDBJ databases">
        <authorList>
            <person name="Kallberg Y."/>
            <person name="Tangrot J."/>
            <person name="Rosling A."/>
        </authorList>
    </citation>
    <scope>NUCLEOTIDE SEQUENCE</scope>
    <source>
        <strain evidence="4">Wild A</strain>
    </source>
</reference>
<evidence type="ECO:0000259" key="3">
    <source>
        <dbReference type="Pfam" id="PF13460"/>
    </source>
</evidence>
<accession>A0A9W4SCF7</accession>
<dbReference type="SUPFAM" id="SSF51735">
    <property type="entry name" value="NAD(P)-binding Rossmann-fold domains"/>
    <property type="match status" value="1"/>
</dbReference>
<dbReference type="InterPro" id="IPR016040">
    <property type="entry name" value="NAD(P)-bd_dom"/>
</dbReference>
<keyword evidence="5" id="KW-1185">Reference proteome</keyword>
<dbReference type="AlphaFoldDB" id="A0A9W4SCF7"/>
<name>A0A9W4SCF7_9GLOM</name>
<evidence type="ECO:0000256" key="1">
    <source>
        <dbReference type="ARBA" id="ARBA00004450"/>
    </source>
</evidence>
<dbReference type="GO" id="GO:0005741">
    <property type="term" value="C:mitochondrial outer membrane"/>
    <property type="evidence" value="ECO:0007669"/>
    <property type="project" value="UniProtKB-SubCell"/>
</dbReference>
<dbReference type="InterPro" id="IPR036291">
    <property type="entry name" value="NAD(P)-bd_dom_sf"/>
</dbReference>
<dbReference type="PANTHER" id="PTHR14097">
    <property type="entry name" value="OXIDOREDUCTASE HTATIP2"/>
    <property type="match status" value="1"/>
</dbReference>
<proteinExistence type="inferred from homology"/>
<comment type="subcellular location">
    <subcellularLocation>
        <location evidence="1">Mitochondrion outer membrane</location>
        <topology evidence="1">Peripheral membrane protein</topology>
    </subcellularLocation>
</comment>
<dbReference type="Pfam" id="PF13460">
    <property type="entry name" value="NAD_binding_10"/>
    <property type="match status" value="1"/>
</dbReference>
<evidence type="ECO:0000313" key="5">
    <source>
        <dbReference type="Proteomes" id="UP001153678"/>
    </source>
</evidence>
<gene>
    <name evidence="4" type="ORF">FWILDA_LOCUS1032</name>
</gene>
<dbReference type="OrthoDB" id="430436at2759"/>
<comment type="caution">
    <text evidence="4">The sequence shown here is derived from an EMBL/GenBank/DDBJ whole genome shotgun (WGS) entry which is preliminary data.</text>
</comment>
<comment type="similarity">
    <text evidence="2">Belongs to the FMP52 family.</text>
</comment>
<evidence type="ECO:0000313" key="4">
    <source>
        <dbReference type="EMBL" id="CAI2163365.1"/>
    </source>
</evidence>